<comment type="caution">
    <text evidence="1">The sequence shown here is derived from an EMBL/GenBank/DDBJ whole genome shotgun (WGS) entry which is preliminary data.</text>
</comment>
<reference evidence="1" key="1">
    <citation type="submission" date="2021-05" db="EMBL/GenBank/DDBJ databases">
        <title>Draft genomes of bacteria isolated from model marine particles.</title>
        <authorList>
            <person name="Datta M.S."/>
            <person name="Schwartzman J.A."/>
            <person name="Enke T.N."/>
            <person name="Saavedra J."/>
            <person name="Cermak N."/>
            <person name="Cordero O.X."/>
        </authorList>
    </citation>
    <scope>NUCLEOTIDE SEQUENCE</scope>
    <source>
        <strain evidence="1">I2M19</strain>
    </source>
</reference>
<evidence type="ECO:0000313" key="1">
    <source>
        <dbReference type="EMBL" id="MBU2949586.1"/>
    </source>
</evidence>
<accession>A0ACC5U5K2</accession>
<gene>
    <name evidence="1" type="ORF">KO493_02615</name>
</gene>
<name>A0ACC5U5K2_9FLAO</name>
<proteinExistence type="predicted"/>
<evidence type="ECO:0000313" key="2">
    <source>
        <dbReference type="Proteomes" id="UP001647509"/>
    </source>
</evidence>
<protein>
    <submittedName>
        <fullName evidence="1">Uncharacterized protein</fullName>
    </submittedName>
</protein>
<organism evidence="1 2">
    <name type="scientific">Pseudotamlana agarivorans</name>
    <dbReference type="NCBI Taxonomy" id="481183"/>
    <lineage>
        <taxon>Bacteria</taxon>
        <taxon>Pseudomonadati</taxon>
        <taxon>Bacteroidota</taxon>
        <taxon>Flavobacteriia</taxon>
        <taxon>Flavobacteriales</taxon>
        <taxon>Flavobacteriaceae</taxon>
        <taxon>Pseudotamlana</taxon>
    </lineage>
</organism>
<keyword evidence="2" id="KW-1185">Reference proteome</keyword>
<dbReference type="Proteomes" id="UP001647509">
    <property type="component" value="Unassembled WGS sequence"/>
</dbReference>
<dbReference type="EMBL" id="JAHKPD010000007">
    <property type="protein sequence ID" value="MBU2949586.1"/>
    <property type="molecule type" value="Genomic_DNA"/>
</dbReference>
<sequence length="55" mass="6159">MGESKKINELDRASTGFLSPSDSCKAMMDDMIARNENGTLKTHHWEAIKAQYGRS</sequence>